<reference evidence="1 2" key="1">
    <citation type="submission" date="2019-07" db="EMBL/GenBank/DDBJ databases">
        <title>Analysis of the biochemical properties, biological activity and biotechnological potential of siderophores and biosurfactants produced by Antarctic psychrotolerant bacteria.</title>
        <authorList>
            <person name="Styczynski M."/>
            <person name="Krucon T."/>
            <person name="Decewicz P."/>
            <person name="Dziewit L."/>
        </authorList>
    </citation>
    <scope>NUCLEOTIDE SEQUENCE [LARGE SCALE GENOMIC DNA]</scope>
    <source>
        <strain evidence="1 2">ANT_H27</strain>
    </source>
</reference>
<comment type="caution">
    <text evidence="1">The sequence shown here is derived from an EMBL/GenBank/DDBJ whole genome shotgun (WGS) entry which is preliminary data.</text>
</comment>
<dbReference type="RefSeq" id="WP_149619946.1">
    <property type="nucleotide sequence ID" value="NZ_VOBL01000012.1"/>
</dbReference>
<proteinExistence type="predicted"/>
<dbReference type="AlphaFoldDB" id="A0A5B0EFG9"/>
<evidence type="ECO:0000313" key="1">
    <source>
        <dbReference type="EMBL" id="KAA0976099.1"/>
    </source>
</evidence>
<evidence type="ECO:0000313" key="2">
    <source>
        <dbReference type="Proteomes" id="UP000323856"/>
    </source>
</evidence>
<sequence>MWCVDVELVEVWLDTLDEGSWEQVMAAIEVLREIGPHLGRPLVDTVTASEHRNMKELRPGSSGRSELRILFAFDPERRAILLVAGDKTGDWNRWYKKNIPLADTLFDRYLNNMKGA</sequence>
<accession>A0A5B0EFG9</accession>
<gene>
    <name evidence="1" type="ORF">FQ154_12395</name>
</gene>
<dbReference type="Pfam" id="PF05973">
    <property type="entry name" value="Gp49"/>
    <property type="match status" value="1"/>
</dbReference>
<organism evidence="1 2">
    <name type="scientific">Paeniglutamicibacter gangotriensis</name>
    <dbReference type="NCBI Taxonomy" id="254787"/>
    <lineage>
        <taxon>Bacteria</taxon>
        <taxon>Bacillati</taxon>
        <taxon>Actinomycetota</taxon>
        <taxon>Actinomycetes</taxon>
        <taxon>Micrococcales</taxon>
        <taxon>Micrococcaceae</taxon>
        <taxon>Paeniglutamicibacter</taxon>
    </lineage>
</organism>
<dbReference type="InterPro" id="IPR009241">
    <property type="entry name" value="HigB-like"/>
</dbReference>
<dbReference type="Proteomes" id="UP000323856">
    <property type="component" value="Unassembled WGS sequence"/>
</dbReference>
<dbReference type="OrthoDB" id="330810at2"/>
<dbReference type="EMBL" id="VOBL01000012">
    <property type="protein sequence ID" value="KAA0976099.1"/>
    <property type="molecule type" value="Genomic_DNA"/>
</dbReference>
<name>A0A5B0EFG9_9MICC</name>
<protein>
    <submittedName>
        <fullName evidence="1">Diaminopimelate decarboxylase</fullName>
    </submittedName>
</protein>